<keyword evidence="3" id="KW-0238">DNA-binding</keyword>
<accession>A0A5A9XC22</accession>
<evidence type="ECO:0000256" key="1">
    <source>
        <dbReference type="ARBA" id="ARBA00009437"/>
    </source>
</evidence>
<dbReference type="Gene3D" id="1.10.10.10">
    <property type="entry name" value="Winged helix-like DNA-binding domain superfamily/Winged helix DNA-binding domain"/>
    <property type="match status" value="1"/>
</dbReference>
<dbReference type="InterPro" id="IPR036390">
    <property type="entry name" value="WH_DNA-bd_sf"/>
</dbReference>
<dbReference type="NCBIfam" id="NF041036">
    <property type="entry name" value="decaheme_TF"/>
    <property type="match status" value="1"/>
</dbReference>
<dbReference type="Pfam" id="PF00126">
    <property type="entry name" value="HTH_1"/>
    <property type="match status" value="1"/>
</dbReference>
<dbReference type="Proteomes" id="UP000324298">
    <property type="component" value="Unassembled WGS sequence"/>
</dbReference>
<dbReference type="GO" id="GO:0000976">
    <property type="term" value="F:transcription cis-regulatory region binding"/>
    <property type="evidence" value="ECO:0007669"/>
    <property type="project" value="TreeGrafter"/>
</dbReference>
<dbReference type="InterPro" id="IPR036388">
    <property type="entry name" value="WH-like_DNA-bd_sf"/>
</dbReference>
<dbReference type="PROSITE" id="PS50931">
    <property type="entry name" value="HTH_LYSR"/>
    <property type="match status" value="1"/>
</dbReference>
<dbReference type="InterPro" id="IPR005119">
    <property type="entry name" value="LysR_subst-bd"/>
</dbReference>
<evidence type="ECO:0000256" key="4">
    <source>
        <dbReference type="ARBA" id="ARBA00023163"/>
    </source>
</evidence>
<dbReference type="InterPro" id="IPR000847">
    <property type="entry name" value="LysR_HTH_N"/>
</dbReference>
<keyword evidence="4" id="KW-0804">Transcription</keyword>
<evidence type="ECO:0000313" key="6">
    <source>
        <dbReference type="EMBL" id="KAA0890344.1"/>
    </source>
</evidence>
<evidence type="ECO:0000256" key="3">
    <source>
        <dbReference type="ARBA" id="ARBA00023125"/>
    </source>
</evidence>
<dbReference type="FunFam" id="1.10.10.10:FF:000001">
    <property type="entry name" value="LysR family transcriptional regulator"/>
    <property type="match status" value="1"/>
</dbReference>
<dbReference type="PANTHER" id="PTHR30126">
    <property type="entry name" value="HTH-TYPE TRANSCRIPTIONAL REGULATOR"/>
    <property type="match status" value="1"/>
</dbReference>
<dbReference type="OrthoDB" id="3252676at2"/>
<evidence type="ECO:0000256" key="2">
    <source>
        <dbReference type="ARBA" id="ARBA00023015"/>
    </source>
</evidence>
<keyword evidence="7" id="KW-1185">Reference proteome</keyword>
<name>A0A5A9XC22_9BACT</name>
<feature type="domain" description="HTH lysR-type" evidence="5">
    <location>
        <begin position="1"/>
        <end position="58"/>
    </location>
</feature>
<dbReference type="PANTHER" id="PTHR30126:SF91">
    <property type="entry name" value="LYSR FAMILY TRANSCRIPTIONAL REGULATOR"/>
    <property type="match status" value="1"/>
</dbReference>
<comment type="similarity">
    <text evidence="1">Belongs to the LysR transcriptional regulatory family.</text>
</comment>
<gene>
    <name evidence="6" type="ORF">ET418_11775</name>
</gene>
<dbReference type="SUPFAM" id="SSF53850">
    <property type="entry name" value="Periplasmic binding protein-like II"/>
    <property type="match status" value="1"/>
</dbReference>
<evidence type="ECO:0000313" key="7">
    <source>
        <dbReference type="Proteomes" id="UP000324298"/>
    </source>
</evidence>
<dbReference type="Gene3D" id="3.40.190.290">
    <property type="match status" value="1"/>
</dbReference>
<dbReference type="PRINTS" id="PR00039">
    <property type="entry name" value="HTHLYSR"/>
</dbReference>
<reference evidence="6 7" key="1">
    <citation type="submission" date="2019-04" db="EMBL/GenBank/DDBJ databases">
        <title>Geobacter ruber sp. nov., ferric-reducing bacteria isolated from paddy soil.</title>
        <authorList>
            <person name="Xu Z."/>
            <person name="Masuda Y."/>
            <person name="Itoh H."/>
            <person name="Senoo K."/>
        </authorList>
    </citation>
    <scope>NUCLEOTIDE SEQUENCE [LARGE SCALE GENOMIC DNA]</scope>
    <source>
        <strain evidence="6 7">Red88</strain>
    </source>
</reference>
<dbReference type="SUPFAM" id="SSF46785">
    <property type="entry name" value="Winged helix' DNA-binding domain"/>
    <property type="match status" value="1"/>
</dbReference>
<dbReference type="AlphaFoldDB" id="A0A5A9XC22"/>
<organism evidence="6 7">
    <name type="scientific">Oryzomonas rubra</name>
    <dbReference type="NCBI Taxonomy" id="2509454"/>
    <lineage>
        <taxon>Bacteria</taxon>
        <taxon>Pseudomonadati</taxon>
        <taxon>Thermodesulfobacteriota</taxon>
        <taxon>Desulfuromonadia</taxon>
        <taxon>Geobacterales</taxon>
        <taxon>Geobacteraceae</taxon>
        <taxon>Oryzomonas</taxon>
    </lineage>
</organism>
<sequence>METQYLRTLMMVLETGSFSRAAEKLCLSQSTVSQRIKLLEDHYGCQLVDRSGSILRATPPGERVLEKTNLILIAEQEIENEMKNMGRKVQLAVGFTPTFGIVYLPKVLNLFMREKSDEVNLKLIAQQSEQSIKALIAKDFDIVVIEHCGELLSEEVAYFPLPPDNLVLVSSPLLQIPSEGVTLKDLFKYHLITRREGCSSRYLLKKNLCRFGFCVDNFKGVDVYDDLHLTIKSVLLGQGVAFVSRDLVADHIQRGEVREHSIPGFLYTRSRTLATDQKRIKNYYFKNFIECVHSVFALPSPFKPPKHTEAV</sequence>
<dbReference type="CDD" id="cd05466">
    <property type="entry name" value="PBP2_LTTR_substrate"/>
    <property type="match status" value="1"/>
</dbReference>
<protein>
    <submittedName>
        <fullName evidence="6">LysR family transcriptional regulator</fullName>
    </submittedName>
</protein>
<dbReference type="GO" id="GO:0003700">
    <property type="term" value="F:DNA-binding transcription factor activity"/>
    <property type="evidence" value="ECO:0007669"/>
    <property type="project" value="InterPro"/>
</dbReference>
<dbReference type="Pfam" id="PF03466">
    <property type="entry name" value="LysR_substrate"/>
    <property type="match status" value="1"/>
</dbReference>
<keyword evidence="2" id="KW-0805">Transcription regulation</keyword>
<dbReference type="EMBL" id="SRSD01000007">
    <property type="protein sequence ID" value="KAA0890344.1"/>
    <property type="molecule type" value="Genomic_DNA"/>
</dbReference>
<dbReference type="RefSeq" id="WP_149307817.1">
    <property type="nucleotide sequence ID" value="NZ_SRSD01000007.1"/>
</dbReference>
<proteinExistence type="inferred from homology"/>
<evidence type="ECO:0000259" key="5">
    <source>
        <dbReference type="PROSITE" id="PS50931"/>
    </source>
</evidence>
<comment type="caution">
    <text evidence="6">The sequence shown here is derived from an EMBL/GenBank/DDBJ whole genome shotgun (WGS) entry which is preliminary data.</text>
</comment>